<keyword evidence="1" id="KW-0472">Membrane</keyword>
<sequence>YGTIISSRFSTMLYEVLGGVFSYADAVFSLTVYLVVLVVYCGISFFGFCFIFEFLDY</sequence>
<evidence type="ECO:0000256" key="1">
    <source>
        <dbReference type="SAM" id="Phobius"/>
    </source>
</evidence>
<name>X1AGJ4_9ZZZZ</name>
<evidence type="ECO:0000313" key="2">
    <source>
        <dbReference type="EMBL" id="GAG81700.1"/>
    </source>
</evidence>
<proteinExistence type="predicted"/>
<organism evidence="2">
    <name type="scientific">marine sediment metagenome</name>
    <dbReference type="NCBI Taxonomy" id="412755"/>
    <lineage>
        <taxon>unclassified sequences</taxon>
        <taxon>metagenomes</taxon>
        <taxon>ecological metagenomes</taxon>
    </lineage>
</organism>
<keyword evidence="1" id="KW-1133">Transmembrane helix</keyword>
<accession>X1AGJ4</accession>
<comment type="caution">
    <text evidence="2">The sequence shown here is derived from an EMBL/GenBank/DDBJ whole genome shotgun (WGS) entry which is preliminary data.</text>
</comment>
<protein>
    <submittedName>
        <fullName evidence="2">Uncharacterized protein</fullName>
    </submittedName>
</protein>
<feature type="non-terminal residue" evidence="2">
    <location>
        <position position="1"/>
    </location>
</feature>
<dbReference type="EMBL" id="BART01009843">
    <property type="protein sequence ID" value="GAG81700.1"/>
    <property type="molecule type" value="Genomic_DNA"/>
</dbReference>
<dbReference type="AlphaFoldDB" id="X1AGJ4"/>
<gene>
    <name evidence="2" type="ORF">S01H4_21675</name>
</gene>
<reference evidence="2" key="1">
    <citation type="journal article" date="2014" name="Front. Microbiol.">
        <title>High frequency of phylogenetically diverse reductive dehalogenase-homologous genes in deep subseafloor sedimentary metagenomes.</title>
        <authorList>
            <person name="Kawai M."/>
            <person name="Futagami T."/>
            <person name="Toyoda A."/>
            <person name="Takaki Y."/>
            <person name="Nishi S."/>
            <person name="Hori S."/>
            <person name="Arai W."/>
            <person name="Tsubouchi T."/>
            <person name="Morono Y."/>
            <person name="Uchiyama I."/>
            <person name="Ito T."/>
            <person name="Fujiyama A."/>
            <person name="Inagaki F."/>
            <person name="Takami H."/>
        </authorList>
    </citation>
    <scope>NUCLEOTIDE SEQUENCE</scope>
    <source>
        <strain evidence="2">Expedition CK06-06</strain>
    </source>
</reference>
<feature type="transmembrane region" description="Helical" evidence="1">
    <location>
        <begin position="30"/>
        <end position="55"/>
    </location>
</feature>
<keyword evidence="1" id="KW-0812">Transmembrane</keyword>